<dbReference type="Proteomes" id="UP001185135">
    <property type="component" value="Segment"/>
</dbReference>
<gene>
    <name evidence="1" type="ORF">pkur_cds_31</name>
</gene>
<organism evidence="1 2">
    <name type="scientific">Pandoravirus kuranda</name>
    <dbReference type="NCBI Taxonomy" id="3019033"/>
    <lineage>
        <taxon>Viruses</taxon>
        <taxon>Pandoravirus</taxon>
    </lineage>
</organism>
<dbReference type="EMBL" id="ON887157">
    <property type="protein sequence ID" value="WBR14206.1"/>
    <property type="molecule type" value="Genomic_DNA"/>
</dbReference>
<evidence type="ECO:0000313" key="1">
    <source>
        <dbReference type="EMBL" id="WBR14206.1"/>
    </source>
</evidence>
<sequence>MAYMEALQTFTRADRQPHDKKPRLPTRGYKVLRADMTSLANASCAYAVGRTTTLASGSAADAATLRPGRTGLHFGLTPLDCAVDEYVRRALASSFPPPALAFVEVEATGTVVADGHGGGVTDALAVVRLIPTDEWRAMCSGMVKVREADGTVRIERYRHGRRHSPLDPTTRGRTLPAIEWPGGRRDWYRNGLLHRCRCSEARTTQDYAIDRGDGADSGRDSARYHCARGCTPLPAIVDADGTRHWYIHGMQVDAPLRQQESLRIERQRARAAGPSLGDSLALWSRWCTAPFASLST</sequence>
<name>A0AA95J763_9VIRU</name>
<protein>
    <submittedName>
        <fullName evidence="1">Uncharacterized protein</fullName>
    </submittedName>
</protein>
<evidence type="ECO:0000313" key="2">
    <source>
        <dbReference type="Proteomes" id="UP001185135"/>
    </source>
</evidence>
<reference evidence="1" key="1">
    <citation type="submission" date="2022-06" db="EMBL/GenBank/DDBJ databases">
        <authorList>
            <person name="Legendre M."/>
            <person name="Claverie J.-M."/>
            <person name="Alempic J.-M."/>
            <person name="Abergel C."/>
        </authorList>
    </citation>
    <scope>NUCLEOTIDE SEQUENCE</scope>
    <source>
        <strain evidence="1">Kuranda</strain>
    </source>
</reference>
<accession>A0AA95J763</accession>
<proteinExistence type="predicted"/>